<dbReference type="EMBL" id="BAAADE010000002">
    <property type="protein sequence ID" value="GAA0599309.1"/>
    <property type="molecule type" value="Genomic_DNA"/>
</dbReference>
<dbReference type="CDD" id="cd07377">
    <property type="entry name" value="WHTH_GntR"/>
    <property type="match status" value="1"/>
</dbReference>
<keyword evidence="2" id="KW-0238">DNA-binding</keyword>
<evidence type="ECO:0000313" key="6">
    <source>
        <dbReference type="Proteomes" id="UP001424441"/>
    </source>
</evidence>
<dbReference type="PRINTS" id="PR00035">
    <property type="entry name" value="HTHGNTR"/>
</dbReference>
<dbReference type="Proteomes" id="UP001424441">
    <property type="component" value="Unassembled WGS sequence"/>
</dbReference>
<dbReference type="SMART" id="SM00345">
    <property type="entry name" value="HTH_GNTR"/>
    <property type="match status" value="1"/>
</dbReference>
<evidence type="ECO:0000256" key="1">
    <source>
        <dbReference type="ARBA" id="ARBA00023015"/>
    </source>
</evidence>
<keyword evidence="3" id="KW-0804">Transcription</keyword>
<feature type="domain" description="HTH gntR-type" evidence="4">
    <location>
        <begin position="32"/>
        <end position="100"/>
    </location>
</feature>
<comment type="caution">
    <text evidence="5">The sequence shown here is derived from an EMBL/GenBank/DDBJ whole genome shotgun (WGS) entry which is preliminary data.</text>
</comment>
<evidence type="ECO:0000256" key="3">
    <source>
        <dbReference type="ARBA" id="ARBA00023163"/>
    </source>
</evidence>
<organism evidence="5 6">
    <name type="scientific">Paenochrobactrum glaciei</name>
    <dbReference type="NCBI Taxonomy" id="486407"/>
    <lineage>
        <taxon>Bacteria</taxon>
        <taxon>Pseudomonadati</taxon>
        <taxon>Pseudomonadota</taxon>
        <taxon>Alphaproteobacteria</taxon>
        <taxon>Hyphomicrobiales</taxon>
        <taxon>Brucellaceae</taxon>
        <taxon>Paenochrobactrum</taxon>
    </lineage>
</organism>
<dbReference type="SMART" id="SM00866">
    <property type="entry name" value="UTRA"/>
    <property type="match status" value="1"/>
</dbReference>
<gene>
    <name evidence="5" type="ORF">GCM10008943_13110</name>
</gene>
<keyword evidence="1" id="KW-0805">Transcription regulation</keyword>
<dbReference type="InterPro" id="IPR050679">
    <property type="entry name" value="Bact_HTH_transcr_reg"/>
</dbReference>
<protein>
    <submittedName>
        <fullName evidence="5">GntR family transcriptional regulator</fullName>
    </submittedName>
</protein>
<dbReference type="PANTHER" id="PTHR44846">
    <property type="entry name" value="MANNOSYL-D-GLYCERATE TRANSPORT/METABOLISM SYSTEM REPRESSOR MNGR-RELATED"/>
    <property type="match status" value="1"/>
</dbReference>
<dbReference type="Gene3D" id="1.10.10.10">
    <property type="entry name" value="Winged helix-like DNA-binding domain superfamily/Winged helix DNA-binding domain"/>
    <property type="match status" value="1"/>
</dbReference>
<dbReference type="Pfam" id="PF00392">
    <property type="entry name" value="GntR"/>
    <property type="match status" value="1"/>
</dbReference>
<dbReference type="InterPro" id="IPR028978">
    <property type="entry name" value="Chorismate_lyase_/UTRA_dom_sf"/>
</dbReference>
<name>A0ABN1FWN2_9HYPH</name>
<dbReference type="PROSITE" id="PS50949">
    <property type="entry name" value="HTH_GNTR"/>
    <property type="match status" value="1"/>
</dbReference>
<evidence type="ECO:0000256" key="2">
    <source>
        <dbReference type="ARBA" id="ARBA00023125"/>
    </source>
</evidence>
<evidence type="ECO:0000313" key="5">
    <source>
        <dbReference type="EMBL" id="GAA0599309.1"/>
    </source>
</evidence>
<proteinExistence type="predicted"/>
<keyword evidence="6" id="KW-1185">Reference proteome</keyword>
<dbReference type="InterPro" id="IPR036388">
    <property type="entry name" value="WH-like_DNA-bd_sf"/>
</dbReference>
<dbReference type="InterPro" id="IPR011663">
    <property type="entry name" value="UTRA"/>
</dbReference>
<evidence type="ECO:0000259" key="4">
    <source>
        <dbReference type="PROSITE" id="PS50949"/>
    </source>
</evidence>
<dbReference type="InterPro" id="IPR036390">
    <property type="entry name" value="WH_DNA-bd_sf"/>
</dbReference>
<dbReference type="Pfam" id="PF07702">
    <property type="entry name" value="UTRA"/>
    <property type="match status" value="1"/>
</dbReference>
<dbReference type="PANTHER" id="PTHR44846:SF1">
    <property type="entry name" value="MANNOSYL-D-GLYCERATE TRANSPORT_METABOLISM SYSTEM REPRESSOR MNGR-RELATED"/>
    <property type="match status" value="1"/>
</dbReference>
<dbReference type="InterPro" id="IPR000524">
    <property type="entry name" value="Tscrpt_reg_HTH_GntR"/>
</dbReference>
<dbReference type="Gene3D" id="3.40.1410.10">
    <property type="entry name" value="Chorismate lyase-like"/>
    <property type="match status" value="1"/>
</dbReference>
<dbReference type="SUPFAM" id="SSF46785">
    <property type="entry name" value="Winged helix' DNA-binding domain"/>
    <property type="match status" value="1"/>
</dbReference>
<reference evidence="5 6" key="1">
    <citation type="journal article" date="2019" name="Int. J. Syst. Evol. Microbiol.">
        <title>The Global Catalogue of Microorganisms (GCM) 10K type strain sequencing project: providing services to taxonomists for standard genome sequencing and annotation.</title>
        <authorList>
            <consortium name="The Broad Institute Genomics Platform"/>
            <consortium name="The Broad Institute Genome Sequencing Center for Infectious Disease"/>
            <person name="Wu L."/>
            <person name="Ma J."/>
        </authorList>
    </citation>
    <scope>NUCLEOTIDE SEQUENCE [LARGE SCALE GENOMIC DNA]</scope>
    <source>
        <strain evidence="5 6">JCM 15115</strain>
    </source>
</reference>
<accession>A0ABN1FWN2</accession>
<sequence>MVPYRFYLAIMEQVILKEAIELTGLREQERSGPLYKHLASVLKKLIQQDVLPAGSALPPERELAEMLDIGRVTVRSAYKILADQRLIETRHGSGRFIAERPARISQPLWKLTSFSQAILARGKQPEAKTLDIKIDYPSADEAQILQIERSAQIVRLHRLRLVDQMPLALEWAVVPRHYLGDELDNIRSLYKAFMAQGYEPVRAQQRFQAVALDTKNAQLLKTPPNAPALLIERVSYLATGEVVELTRTMYRGDAYDFVAELSIDEHHDR</sequence>
<dbReference type="SUPFAM" id="SSF64288">
    <property type="entry name" value="Chorismate lyase-like"/>
    <property type="match status" value="1"/>
</dbReference>